<evidence type="ECO:0000313" key="3">
    <source>
        <dbReference type="EMBL" id="QNH72483.1"/>
    </source>
</evidence>
<dbReference type="SMART" id="SM00043">
    <property type="entry name" value="CY"/>
    <property type="match status" value="1"/>
</dbReference>
<dbReference type="SUPFAM" id="SSF54403">
    <property type="entry name" value="Cystatin/monellin"/>
    <property type="match status" value="1"/>
</dbReference>
<feature type="chain" id="PRO_5028836889" evidence="1">
    <location>
        <begin position="21"/>
        <end position="136"/>
    </location>
</feature>
<dbReference type="Pfam" id="PF00031">
    <property type="entry name" value="Cystatin"/>
    <property type="match status" value="1"/>
</dbReference>
<dbReference type="Gene3D" id="3.10.450.10">
    <property type="match status" value="1"/>
</dbReference>
<evidence type="ECO:0000259" key="2">
    <source>
        <dbReference type="SMART" id="SM00043"/>
    </source>
</evidence>
<name>A0A7G7WYZ4_9CNID</name>
<dbReference type="CDD" id="cd00042">
    <property type="entry name" value="CY"/>
    <property type="match status" value="1"/>
</dbReference>
<evidence type="ECO:0000256" key="1">
    <source>
        <dbReference type="SAM" id="SignalP"/>
    </source>
</evidence>
<accession>A0A7G7WYZ4</accession>
<dbReference type="InterPro" id="IPR046350">
    <property type="entry name" value="Cystatin_sf"/>
</dbReference>
<dbReference type="GO" id="GO:0004869">
    <property type="term" value="F:cysteine-type endopeptidase inhibitor activity"/>
    <property type="evidence" value="ECO:0007669"/>
    <property type="project" value="InterPro"/>
</dbReference>
<feature type="signal peptide" evidence="1">
    <location>
        <begin position="1"/>
        <end position="20"/>
    </location>
</feature>
<dbReference type="InterPro" id="IPR000010">
    <property type="entry name" value="Cystatin_dom"/>
</dbReference>
<dbReference type="EMBL" id="MT747549">
    <property type="protein sequence ID" value="QNH72483.1"/>
    <property type="molecule type" value="mRNA"/>
</dbReference>
<reference evidence="3" key="1">
    <citation type="journal article" date="2020" name="Mar. Drugs">
        <title>Transcriptomic Analysis of Four Cerianthid (Cnidaria, Ceriantharia) Venoms.</title>
        <authorList>
            <person name="Klompen A.M.L."/>
            <person name="Macrander J."/>
            <person name="Reitzel A.M."/>
            <person name="Stampar S.N."/>
        </authorList>
    </citation>
    <scope>NUCLEOTIDE SEQUENCE</scope>
</reference>
<dbReference type="AlphaFoldDB" id="A0A7G7WYZ4"/>
<protein>
    <submittedName>
        <fullName evidence="3">Toxin candidate TRINITY_DN88658_c0_g1_i1</fullName>
    </submittedName>
</protein>
<organism evidence="3">
    <name type="scientific">Pachycerianthus maua</name>
    <dbReference type="NCBI Taxonomy" id="2736681"/>
    <lineage>
        <taxon>Eukaryota</taxon>
        <taxon>Metazoa</taxon>
        <taxon>Cnidaria</taxon>
        <taxon>Anthozoa</taxon>
        <taxon>Ceriantharia</taxon>
        <taxon>Spirularia</taxon>
        <taxon>Cerianthidae</taxon>
        <taxon>Pachycerianthus</taxon>
    </lineage>
</organism>
<reference evidence="3" key="2">
    <citation type="submission" date="2020-07" db="EMBL/GenBank/DDBJ databases">
        <authorList>
            <person name="Klompen A.L."/>
            <person name="Macrander J."/>
            <person name="Reitzel A.M."/>
            <person name="Stampar S.N."/>
        </authorList>
    </citation>
    <scope>NUCLEOTIDE SEQUENCE</scope>
</reference>
<proteinExistence type="evidence at transcript level"/>
<keyword evidence="1" id="KW-0732">Signal</keyword>
<sequence length="136" mass="14822">MDGVTVFVLVSFCCFGFSSSDVLPGGVVEIPLKDIFNHPELLKGIEQAISEASQEKNANYKFLMATKATSQVVAGVMYRVSVLIAPSSAVSQSTSLLDLAAKYNEFLACYFEILSQPWMVLPLKVSVKYCKPAKES</sequence>
<feature type="domain" description="Cystatin" evidence="2">
    <location>
        <begin position="22"/>
        <end position="131"/>
    </location>
</feature>